<feature type="domain" description="NodB homology" evidence="3">
    <location>
        <begin position="119"/>
        <end position="279"/>
    </location>
</feature>
<protein>
    <submittedName>
        <fullName evidence="4">Polysaccharide deacetylase family protein</fullName>
    </submittedName>
</protein>
<dbReference type="PANTHER" id="PTHR34216">
    <property type="match status" value="1"/>
</dbReference>
<proteinExistence type="predicted"/>
<organism evidence="4 5">
    <name type="scientific">Pedobacter miscanthi</name>
    <dbReference type="NCBI Taxonomy" id="2259170"/>
    <lineage>
        <taxon>Bacteria</taxon>
        <taxon>Pseudomonadati</taxon>
        <taxon>Bacteroidota</taxon>
        <taxon>Sphingobacteriia</taxon>
        <taxon>Sphingobacteriales</taxon>
        <taxon>Sphingobacteriaceae</taxon>
        <taxon>Pedobacter</taxon>
    </lineage>
</organism>
<dbReference type="PANTHER" id="PTHR34216:SF3">
    <property type="entry name" value="POLY-BETA-1,6-N-ACETYL-D-GLUCOSAMINE N-DEACETYLASE"/>
    <property type="match status" value="1"/>
</dbReference>
<dbReference type="Proteomes" id="UP000252081">
    <property type="component" value="Unassembled WGS sequence"/>
</dbReference>
<dbReference type="InterPro" id="IPR051398">
    <property type="entry name" value="Polysacch_Deacetylase"/>
</dbReference>
<gene>
    <name evidence="4" type="ORF">DRW42_05940</name>
</gene>
<dbReference type="Pfam" id="PF01522">
    <property type="entry name" value="Polysacc_deac_1"/>
    <property type="match status" value="1"/>
</dbReference>
<evidence type="ECO:0000259" key="3">
    <source>
        <dbReference type="PROSITE" id="PS51677"/>
    </source>
</evidence>
<reference evidence="4 5" key="1">
    <citation type="submission" date="2018-07" db="EMBL/GenBank/DDBJ databases">
        <title>A draft genome of a endophytic bacteria, a new species of Pedobacter.</title>
        <authorList>
            <person name="Zhang Z.D."/>
            <person name="Chen Z.J."/>
        </authorList>
    </citation>
    <scope>NUCLEOTIDE SEQUENCE [LARGE SCALE GENOMIC DNA]</scope>
    <source>
        <strain evidence="4 5">RS10</strain>
    </source>
</reference>
<keyword evidence="5" id="KW-1185">Reference proteome</keyword>
<dbReference type="GO" id="GO:0005576">
    <property type="term" value="C:extracellular region"/>
    <property type="evidence" value="ECO:0007669"/>
    <property type="project" value="UniProtKB-SubCell"/>
</dbReference>
<evidence type="ECO:0000256" key="1">
    <source>
        <dbReference type="ARBA" id="ARBA00004613"/>
    </source>
</evidence>
<dbReference type="InterPro" id="IPR011330">
    <property type="entry name" value="Glyco_hydro/deAcase_b/a-brl"/>
</dbReference>
<dbReference type="GO" id="GO:0016810">
    <property type="term" value="F:hydrolase activity, acting on carbon-nitrogen (but not peptide) bonds"/>
    <property type="evidence" value="ECO:0007669"/>
    <property type="project" value="InterPro"/>
</dbReference>
<dbReference type="Gene3D" id="3.20.20.370">
    <property type="entry name" value="Glycoside hydrolase/deacetylase"/>
    <property type="match status" value="1"/>
</dbReference>
<dbReference type="CDD" id="cd10918">
    <property type="entry name" value="CE4_NodB_like_5s_6s"/>
    <property type="match status" value="1"/>
</dbReference>
<dbReference type="GO" id="GO:0005975">
    <property type="term" value="P:carbohydrate metabolic process"/>
    <property type="evidence" value="ECO:0007669"/>
    <property type="project" value="InterPro"/>
</dbReference>
<accession>A0A366L7Y9</accession>
<dbReference type="EMBL" id="QNQU01000004">
    <property type="protein sequence ID" value="RBQ09976.1"/>
    <property type="molecule type" value="Genomic_DNA"/>
</dbReference>
<comment type="caution">
    <text evidence="4">The sequence shown here is derived from an EMBL/GenBank/DDBJ whole genome shotgun (WGS) entry which is preliminary data.</text>
</comment>
<evidence type="ECO:0000256" key="2">
    <source>
        <dbReference type="ARBA" id="ARBA00022729"/>
    </source>
</evidence>
<dbReference type="PROSITE" id="PS51677">
    <property type="entry name" value="NODB"/>
    <property type="match status" value="1"/>
</dbReference>
<evidence type="ECO:0000313" key="4">
    <source>
        <dbReference type="EMBL" id="RBQ09976.1"/>
    </source>
</evidence>
<comment type="subcellular location">
    <subcellularLocation>
        <location evidence="1">Secreted</location>
    </subcellularLocation>
</comment>
<dbReference type="AlphaFoldDB" id="A0A366L7Y9"/>
<sequence>MYLYAPLTCILRKVLLFLSVITVSCNRAPRPLPQKITLKPIVAKSFSASEIIAKKEVPVLCYHHIRNWRRKDSKRDRNDIISMSKFEKHLKMLSDSGYHSILPDELYDYLTLDRKLPEKPVMISFDDGYREQFTIAAPLLKKYGFKGVFFVTTDAIGGRRMLKKKHIRNLSDQGHIIANHTFQHLNLANLSDSALRIQVIRSAKKLKEITGKEVKYLAYPYGIYSENILLKLKEMGIRAAFILSTKRSAKYPLYTIRRIIDPGNYTAKNLYHSIHKSFK</sequence>
<dbReference type="SUPFAM" id="SSF88713">
    <property type="entry name" value="Glycoside hydrolase/deacetylase"/>
    <property type="match status" value="1"/>
</dbReference>
<dbReference type="OrthoDB" id="9778320at2"/>
<dbReference type="InterPro" id="IPR002509">
    <property type="entry name" value="NODB_dom"/>
</dbReference>
<evidence type="ECO:0000313" key="5">
    <source>
        <dbReference type="Proteomes" id="UP000252081"/>
    </source>
</evidence>
<name>A0A366L7Y9_9SPHI</name>
<keyword evidence="2" id="KW-0732">Signal</keyword>